<organism evidence="1 2">
    <name type="scientific">Flavobacterium branchiarum</name>
    <dbReference type="NCBI Taxonomy" id="1114870"/>
    <lineage>
        <taxon>Bacteria</taxon>
        <taxon>Pseudomonadati</taxon>
        <taxon>Bacteroidota</taxon>
        <taxon>Flavobacteriia</taxon>
        <taxon>Flavobacteriales</taxon>
        <taxon>Flavobacteriaceae</taxon>
        <taxon>Flavobacterium</taxon>
    </lineage>
</organism>
<sequence length="97" mass="10019">MVLTGVGAPFGSGLIYYGDIVSNAGTGMDILNDVNTGNFSTEKTLTKGAMMIAPSIGGGTLKSLEAPETASTLLNLEVIAADKSVDLMRETKTGMFK</sequence>
<gene>
    <name evidence="1" type="ORF">ACFFUQ_17475</name>
</gene>
<evidence type="ECO:0000313" key="1">
    <source>
        <dbReference type="EMBL" id="MFB9065815.1"/>
    </source>
</evidence>
<keyword evidence="2" id="KW-1185">Reference proteome</keyword>
<protein>
    <submittedName>
        <fullName evidence="1">Uncharacterized protein</fullName>
    </submittedName>
</protein>
<name>A0ABV5FQJ7_9FLAO</name>
<evidence type="ECO:0000313" key="2">
    <source>
        <dbReference type="Proteomes" id="UP001589589"/>
    </source>
</evidence>
<dbReference type="EMBL" id="JBHMEX010000056">
    <property type="protein sequence ID" value="MFB9065815.1"/>
    <property type="molecule type" value="Genomic_DNA"/>
</dbReference>
<proteinExistence type="predicted"/>
<accession>A0ABV5FQJ7</accession>
<dbReference type="RefSeq" id="WP_290263485.1">
    <property type="nucleotide sequence ID" value="NZ_JAUFQQ010000003.1"/>
</dbReference>
<reference evidence="1 2" key="1">
    <citation type="submission" date="2024-09" db="EMBL/GenBank/DDBJ databases">
        <authorList>
            <person name="Sun Q."/>
            <person name="Mori K."/>
        </authorList>
    </citation>
    <scope>NUCLEOTIDE SEQUENCE [LARGE SCALE GENOMIC DNA]</scope>
    <source>
        <strain evidence="1 2">CECT 7908</strain>
    </source>
</reference>
<dbReference type="Proteomes" id="UP001589589">
    <property type="component" value="Unassembled WGS sequence"/>
</dbReference>
<comment type="caution">
    <text evidence="1">The sequence shown here is derived from an EMBL/GenBank/DDBJ whole genome shotgun (WGS) entry which is preliminary data.</text>
</comment>